<proteinExistence type="predicted"/>
<name>A0A384ZWS4_9CAUD</name>
<accession>A0A384ZWS4</accession>
<evidence type="ECO:0000313" key="1">
    <source>
        <dbReference type="EMBL" id="AXG66686.1"/>
    </source>
</evidence>
<dbReference type="EMBL" id="MH460460">
    <property type="protein sequence ID" value="AXG66686.1"/>
    <property type="molecule type" value="Genomic_DNA"/>
</dbReference>
<dbReference type="Proteomes" id="UP000263742">
    <property type="component" value="Segment"/>
</dbReference>
<reference evidence="1 2" key="1">
    <citation type="journal article" date="2018" name="Front. Microbiol.">
        <title>Jumbo Bacteriophages Are Represented Within an Increasing Diversity of Environmental Viruses Infecting the Emerging Phytopathogen, Dickeya solani.</title>
        <authorList>
            <person name="Day A.W."/>
            <person name="Ahn J."/>
            <person name="Salmond G.P.C."/>
        </authorList>
    </citation>
    <scope>NUCLEOTIDE SEQUENCE [LARGE SCALE GENOMIC DNA]</scope>
</reference>
<protein>
    <submittedName>
        <fullName evidence="1">Uncharacterized protein</fullName>
    </submittedName>
</protein>
<gene>
    <name evidence="1" type="ORF">JA13_283</name>
</gene>
<sequence length="147" mass="16770">MGVVSTVGYDFFPKQNEEALNSRVEFKIQLADSKTVTLRGVVVRSDAEMPFREIVRLDDDLFDDGTTHYFDSRTFKNYPGNDSFMKPVESAFCFEGKEMGVCYRYDTKNTVRGKVIFDRGPLTLIQILEGANENKIVHAGECQYTQI</sequence>
<organism evidence="1 2">
    <name type="scientific">Dickeya phage vB_DsoM_JA13</name>
    <dbReference type="NCBI Taxonomy" id="2283030"/>
    <lineage>
        <taxon>Viruses</taxon>
        <taxon>Duplodnaviria</taxon>
        <taxon>Heunggongvirae</taxon>
        <taxon>Uroviricota</taxon>
        <taxon>Caudoviricetes</taxon>
        <taxon>Salmondvirus</taxon>
        <taxon>Salmondvirus JA11</taxon>
    </lineage>
</organism>
<evidence type="ECO:0000313" key="2">
    <source>
        <dbReference type="Proteomes" id="UP000263742"/>
    </source>
</evidence>